<dbReference type="PRINTS" id="PR00037">
    <property type="entry name" value="HTHLACR"/>
</dbReference>
<sequence>MLAIERKNEILATLQKEQRVLVTELSQRYNVTEETIRRDLEKLEKEGFVKKTYGGAVLNSNTNLDLPLRIREKNNQEEKEKIASKVADMIEEGDSLMLDASSTSLMIAKKLKKLKKLTVITNAVEVLIELSGQEGIKVISTGGVLRDASLSLVGKSAERTLENYNADIAIISCKGLDLKRGVTESNEEEAEIKRAMRRCATQTFLAMDSSKFNRASFVRTTDLKAGDTLVTDRLDEEWRRILTDKGIRLVTCGEE</sequence>
<dbReference type="Pfam" id="PF00455">
    <property type="entry name" value="DeoRC"/>
    <property type="match status" value="1"/>
</dbReference>
<evidence type="ECO:0000313" key="6">
    <source>
        <dbReference type="Proteomes" id="UP000712157"/>
    </source>
</evidence>
<dbReference type="PANTHER" id="PTHR30363:SF44">
    <property type="entry name" value="AGA OPERON TRANSCRIPTIONAL REPRESSOR-RELATED"/>
    <property type="match status" value="1"/>
</dbReference>
<dbReference type="InterPro" id="IPR036388">
    <property type="entry name" value="WH-like_DNA-bd_sf"/>
</dbReference>
<organism evidence="5 6">
    <name type="scientific">Diplocloster agilis</name>
    <dbReference type="NCBI Taxonomy" id="2850323"/>
    <lineage>
        <taxon>Bacteria</taxon>
        <taxon>Bacillati</taxon>
        <taxon>Bacillota</taxon>
        <taxon>Clostridia</taxon>
        <taxon>Lachnospirales</taxon>
        <taxon>Lachnospiraceae</taxon>
        <taxon>Diplocloster</taxon>
    </lineage>
</organism>
<dbReference type="Pfam" id="PF08220">
    <property type="entry name" value="HTH_DeoR"/>
    <property type="match status" value="1"/>
</dbReference>
<dbReference type="InterPro" id="IPR050313">
    <property type="entry name" value="Carb_Metab_HTH_regulators"/>
</dbReference>
<keyword evidence="1" id="KW-0805">Transcription regulation</keyword>
<dbReference type="EMBL" id="JAHQCW010000015">
    <property type="protein sequence ID" value="MBU9736948.1"/>
    <property type="molecule type" value="Genomic_DNA"/>
</dbReference>
<keyword evidence="2 5" id="KW-0238">DNA-binding</keyword>
<dbReference type="Proteomes" id="UP000712157">
    <property type="component" value="Unassembled WGS sequence"/>
</dbReference>
<gene>
    <name evidence="5" type="ORF">KTH89_10390</name>
</gene>
<dbReference type="PANTHER" id="PTHR30363">
    <property type="entry name" value="HTH-TYPE TRANSCRIPTIONAL REGULATOR SRLR-RELATED"/>
    <property type="match status" value="1"/>
</dbReference>
<dbReference type="PROSITE" id="PS00894">
    <property type="entry name" value="HTH_DEOR_1"/>
    <property type="match status" value="1"/>
</dbReference>
<dbReference type="AlphaFoldDB" id="A0A949K6E1"/>
<name>A0A949K6E1_9FIRM</name>
<dbReference type="GO" id="GO:0003700">
    <property type="term" value="F:DNA-binding transcription factor activity"/>
    <property type="evidence" value="ECO:0007669"/>
    <property type="project" value="InterPro"/>
</dbReference>
<evidence type="ECO:0000313" key="5">
    <source>
        <dbReference type="EMBL" id="MBU9736948.1"/>
    </source>
</evidence>
<keyword evidence="3" id="KW-0804">Transcription</keyword>
<reference evidence="5" key="1">
    <citation type="submission" date="2021-06" db="EMBL/GenBank/DDBJ databases">
        <title>Description of novel taxa of the family Lachnospiraceae.</title>
        <authorList>
            <person name="Chaplin A.V."/>
            <person name="Sokolova S.R."/>
            <person name="Pikina A.P."/>
            <person name="Korzhanova M."/>
            <person name="Belova V."/>
            <person name="Korostin D."/>
            <person name="Efimov B.A."/>
        </authorList>
    </citation>
    <scope>NUCLEOTIDE SEQUENCE</scope>
    <source>
        <strain evidence="5">ASD5720</strain>
    </source>
</reference>
<dbReference type="InterPro" id="IPR001034">
    <property type="entry name" value="DeoR_HTH"/>
</dbReference>
<accession>A0A949K6E1</accession>
<dbReference type="Gene3D" id="3.40.50.1360">
    <property type="match status" value="1"/>
</dbReference>
<dbReference type="SMART" id="SM00420">
    <property type="entry name" value="HTH_DEOR"/>
    <property type="match status" value="1"/>
</dbReference>
<dbReference type="SUPFAM" id="SSF46785">
    <property type="entry name" value="Winged helix' DNA-binding domain"/>
    <property type="match status" value="1"/>
</dbReference>
<evidence type="ECO:0000259" key="4">
    <source>
        <dbReference type="PROSITE" id="PS51000"/>
    </source>
</evidence>
<dbReference type="SUPFAM" id="SSF100950">
    <property type="entry name" value="NagB/RpiA/CoA transferase-like"/>
    <property type="match status" value="1"/>
</dbReference>
<dbReference type="InterPro" id="IPR037171">
    <property type="entry name" value="NagB/RpiA_transferase-like"/>
</dbReference>
<dbReference type="InterPro" id="IPR036390">
    <property type="entry name" value="WH_DNA-bd_sf"/>
</dbReference>
<protein>
    <submittedName>
        <fullName evidence="5">DeoR/GlpR family DNA-binding transcription regulator</fullName>
    </submittedName>
</protein>
<dbReference type="GO" id="GO:0003677">
    <property type="term" value="F:DNA binding"/>
    <property type="evidence" value="ECO:0007669"/>
    <property type="project" value="UniProtKB-KW"/>
</dbReference>
<evidence type="ECO:0000256" key="2">
    <source>
        <dbReference type="ARBA" id="ARBA00023125"/>
    </source>
</evidence>
<dbReference type="RefSeq" id="WP_158343225.1">
    <property type="nucleotide sequence ID" value="NZ_JAHQCW010000015.1"/>
</dbReference>
<keyword evidence="6" id="KW-1185">Reference proteome</keyword>
<comment type="caution">
    <text evidence="5">The sequence shown here is derived from an EMBL/GenBank/DDBJ whole genome shotgun (WGS) entry which is preliminary data.</text>
</comment>
<evidence type="ECO:0000256" key="1">
    <source>
        <dbReference type="ARBA" id="ARBA00023015"/>
    </source>
</evidence>
<dbReference type="SMART" id="SM01134">
    <property type="entry name" value="DeoRC"/>
    <property type="match status" value="1"/>
</dbReference>
<evidence type="ECO:0000256" key="3">
    <source>
        <dbReference type="ARBA" id="ARBA00023163"/>
    </source>
</evidence>
<dbReference type="InterPro" id="IPR014036">
    <property type="entry name" value="DeoR-like_C"/>
</dbReference>
<feature type="domain" description="HTH deoR-type" evidence="4">
    <location>
        <begin position="3"/>
        <end position="58"/>
    </location>
</feature>
<dbReference type="InterPro" id="IPR018356">
    <property type="entry name" value="Tscrpt_reg_HTH_DeoR_CS"/>
</dbReference>
<proteinExistence type="predicted"/>
<dbReference type="PROSITE" id="PS51000">
    <property type="entry name" value="HTH_DEOR_2"/>
    <property type="match status" value="1"/>
</dbReference>
<dbReference type="Gene3D" id="1.10.10.10">
    <property type="entry name" value="Winged helix-like DNA-binding domain superfamily/Winged helix DNA-binding domain"/>
    <property type="match status" value="1"/>
</dbReference>